<dbReference type="CDD" id="cd11065">
    <property type="entry name" value="CYP64-like"/>
    <property type="match status" value="1"/>
</dbReference>
<protein>
    <submittedName>
        <fullName evidence="10">O-methylsterigmatocystin oxidoreductase</fullName>
    </submittedName>
</protein>
<dbReference type="GO" id="GO:0016705">
    <property type="term" value="F:oxidoreductase activity, acting on paired donors, with incorporation or reduction of molecular oxygen"/>
    <property type="evidence" value="ECO:0007669"/>
    <property type="project" value="InterPro"/>
</dbReference>
<dbReference type="Pfam" id="PF00067">
    <property type="entry name" value="p450"/>
    <property type="match status" value="1"/>
</dbReference>
<feature type="binding site" description="axial binding residue" evidence="9">
    <location>
        <position position="432"/>
    </location>
    <ligand>
        <name>heme</name>
        <dbReference type="ChEBI" id="CHEBI:30413"/>
    </ligand>
    <ligandPart>
        <name>Fe</name>
        <dbReference type="ChEBI" id="CHEBI:18248"/>
    </ligandPart>
</feature>
<keyword evidence="6" id="KW-0560">Oxidoreductase</keyword>
<evidence type="ECO:0000256" key="3">
    <source>
        <dbReference type="ARBA" id="ARBA00010617"/>
    </source>
</evidence>
<gene>
    <name evidence="10" type="ORF">MSAN_02008400</name>
</gene>
<comment type="pathway">
    <text evidence="2">Secondary metabolite biosynthesis.</text>
</comment>
<organism evidence="10 11">
    <name type="scientific">Mycena sanguinolenta</name>
    <dbReference type="NCBI Taxonomy" id="230812"/>
    <lineage>
        <taxon>Eukaryota</taxon>
        <taxon>Fungi</taxon>
        <taxon>Dikarya</taxon>
        <taxon>Basidiomycota</taxon>
        <taxon>Agaricomycotina</taxon>
        <taxon>Agaricomycetes</taxon>
        <taxon>Agaricomycetidae</taxon>
        <taxon>Agaricales</taxon>
        <taxon>Marasmiineae</taxon>
        <taxon>Mycenaceae</taxon>
        <taxon>Mycena</taxon>
    </lineage>
</organism>
<sequence>MALIFYSFAALVGTLIIVVALQRRQRAVMLPPGPPGDPFIGHLLRMPSTDSALVFHQWAKTYGPVMHLKILGRSMIILDSYQTALDLLDKRGVIYSDRPKFTLFELLGWTPDLGLLSYGTKAQSIQRQMHQSYLSRHKIADFKPMQTQEARTLVQNLLESPPKLYERFMSRFATGIITQIVAGRRITSNDDPYLKISQMIYEIMVNTGPPGGSPIDFFPVLQHLPPWFPGAAHMGVVRTGRSAIRELHEYPLRMVKEQQASAVVLFDSLIKLLFREDEEQVKGAAANMFAAGEMTTWTTLTVFVLAMVLHPEVQAKAQEEIDSVIGDIRLPEFRDREDLPFVEGILQETLRHSWIPAIPLGVPHCAREDDMYCGMLIPKGSLVFANIRAMGLDESVYSDPTSFRPERFLPRPAGAGEPRFSNIAFGFGRRICTGEHLADQSLWIAIASILATCTITNAVDKNGNIIVPKKTMSDGLRYSNAGDELLTYLLGHLEIPSLDICYACLRLTPLWYSINGPKLMAQVMHLKILGHPMIILDSYQAALDLLDKKGLIAYLLCFLCKKSTVHSRVENHPRVWTVRPGGVFETAVRSKTTGTYLGGAGRRISHSRKRLISSFSWSQSFSP</sequence>
<proteinExistence type="inferred from homology"/>
<keyword evidence="8" id="KW-0503">Monooxygenase</keyword>
<dbReference type="PANTHER" id="PTHR46300">
    <property type="entry name" value="P450, PUTATIVE (EUROFUNG)-RELATED-RELATED"/>
    <property type="match status" value="1"/>
</dbReference>
<dbReference type="OrthoDB" id="2789670at2759"/>
<keyword evidence="5 9" id="KW-0479">Metal-binding</keyword>
<dbReference type="InterPro" id="IPR050364">
    <property type="entry name" value="Cytochrome_P450_fung"/>
</dbReference>
<evidence type="ECO:0000256" key="4">
    <source>
        <dbReference type="ARBA" id="ARBA00022617"/>
    </source>
</evidence>
<accession>A0A8H6XM46</accession>
<reference evidence="10" key="1">
    <citation type="submission" date="2020-05" db="EMBL/GenBank/DDBJ databases">
        <title>Mycena genomes resolve the evolution of fungal bioluminescence.</title>
        <authorList>
            <person name="Tsai I.J."/>
        </authorList>
    </citation>
    <scope>NUCLEOTIDE SEQUENCE</scope>
    <source>
        <strain evidence="10">160909Yilan</strain>
    </source>
</reference>
<dbReference type="SUPFAM" id="SSF48264">
    <property type="entry name" value="Cytochrome P450"/>
    <property type="match status" value="1"/>
</dbReference>
<evidence type="ECO:0000256" key="8">
    <source>
        <dbReference type="ARBA" id="ARBA00023033"/>
    </source>
</evidence>
<comment type="cofactor">
    <cofactor evidence="1 9">
        <name>heme</name>
        <dbReference type="ChEBI" id="CHEBI:30413"/>
    </cofactor>
</comment>
<evidence type="ECO:0000256" key="9">
    <source>
        <dbReference type="PIRSR" id="PIRSR602401-1"/>
    </source>
</evidence>
<comment type="similarity">
    <text evidence="3">Belongs to the cytochrome P450 family.</text>
</comment>
<name>A0A8H6XM46_9AGAR</name>
<dbReference type="GO" id="GO:0020037">
    <property type="term" value="F:heme binding"/>
    <property type="evidence" value="ECO:0007669"/>
    <property type="project" value="InterPro"/>
</dbReference>
<evidence type="ECO:0000256" key="2">
    <source>
        <dbReference type="ARBA" id="ARBA00005179"/>
    </source>
</evidence>
<keyword evidence="11" id="KW-1185">Reference proteome</keyword>
<dbReference type="Proteomes" id="UP000623467">
    <property type="component" value="Unassembled WGS sequence"/>
</dbReference>
<dbReference type="Gene3D" id="1.10.630.10">
    <property type="entry name" value="Cytochrome P450"/>
    <property type="match status" value="1"/>
</dbReference>
<dbReference type="InterPro" id="IPR036396">
    <property type="entry name" value="Cyt_P450_sf"/>
</dbReference>
<dbReference type="GO" id="GO:0004497">
    <property type="term" value="F:monooxygenase activity"/>
    <property type="evidence" value="ECO:0007669"/>
    <property type="project" value="UniProtKB-KW"/>
</dbReference>
<evidence type="ECO:0000256" key="1">
    <source>
        <dbReference type="ARBA" id="ARBA00001971"/>
    </source>
</evidence>
<dbReference type="PANTHER" id="PTHR46300:SF5">
    <property type="entry name" value="CYTOCHROME P450"/>
    <property type="match status" value="1"/>
</dbReference>
<dbReference type="GO" id="GO:0005506">
    <property type="term" value="F:iron ion binding"/>
    <property type="evidence" value="ECO:0007669"/>
    <property type="project" value="InterPro"/>
</dbReference>
<evidence type="ECO:0000313" key="10">
    <source>
        <dbReference type="EMBL" id="KAF7342919.1"/>
    </source>
</evidence>
<keyword evidence="7 9" id="KW-0408">Iron</keyword>
<evidence type="ECO:0000256" key="7">
    <source>
        <dbReference type="ARBA" id="ARBA00023004"/>
    </source>
</evidence>
<evidence type="ECO:0000313" key="11">
    <source>
        <dbReference type="Proteomes" id="UP000623467"/>
    </source>
</evidence>
<dbReference type="InterPro" id="IPR002401">
    <property type="entry name" value="Cyt_P450_E_grp-I"/>
</dbReference>
<evidence type="ECO:0000256" key="6">
    <source>
        <dbReference type="ARBA" id="ARBA00023002"/>
    </source>
</evidence>
<dbReference type="PRINTS" id="PR00463">
    <property type="entry name" value="EP450I"/>
</dbReference>
<evidence type="ECO:0000256" key="5">
    <source>
        <dbReference type="ARBA" id="ARBA00022723"/>
    </source>
</evidence>
<comment type="caution">
    <text evidence="10">The sequence shown here is derived from an EMBL/GenBank/DDBJ whole genome shotgun (WGS) entry which is preliminary data.</text>
</comment>
<dbReference type="InterPro" id="IPR001128">
    <property type="entry name" value="Cyt_P450"/>
</dbReference>
<dbReference type="EMBL" id="JACAZH010000024">
    <property type="protein sequence ID" value="KAF7342919.1"/>
    <property type="molecule type" value="Genomic_DNA"/>
</dbReference>
<dbReference type="AlphaFoldDB" id="A0A8H6XM46"/>
<keyword evidence="4 9" id="KW-0349">Heme</keyword>